<evidence type="ECO:0000259" key="2">
    <source>
        <dbReference type="PROSITE" id="PS50983"/>
    </source>
</evidence>
<feature type="domain" description="Fe/B12 periplasmic-binding" evidence="2">
    <location>
        <begin position="87"/>
        <end position="360"/>
    </location>
</feature>
<dbReference type="InterPro" id="IPR002491">
    <property type="entry name" value="ABC_transptr_periplasmic_BD"/>
</dbReference>
<evidence type="ECO:0000313" key="3">
    <source>
        <dbReference type="EMBL" id="MDQ8195063.1"/>
    </source>
</evidence>
<name>A0ABU1ALI0_9BACT</name>
<comment type="caution">
    <text evidence="3">The sequence shown here is derived from an EMBL/GenBank/DDBJ whole genome shotgun (WGS) entry which is preliminary data.</text>
</comment>
<reference evidence="3 4" key="1">
    <citation type="submission" date="2023-04" db="EMBL/GenBank/DDBJ databases">
        <title>A novel bacteria isolated from coastal sediment.</title>
        <authorList>
            <person name="Liu X.-J."/>
            <person name="Du Z.-J."/>
        </authorList>
    </citation>
    <scope>NUCLEOTIDE SEQUENCE [LARGE SCALE GENOMIC DNA]</scope>
    <source>
        <strain evidence="3 4">SDUM461004</strain>
    </source>
</reference>
<organism evidence="3 4">
    <name type="scientific">Thalassobacterium sedimentorum</name>
    <dbReference type="NCBI Taxonomy" id="3041258"/>
    <lineage>
        <taxon>Bacteria</taxon>
        <taxon>Pseudomonadati</taxon>
        <taxon>Verrucomicrobiota</taxon>
        <taxon>Opitutia</taxon>
        <taxon>Puniceicoccales</taxon>
        <taxon>Coraliomargaritaceae</taxon>
        <taxon>Thalassobacterium</taxon>
    </lineage>
</organism>
<protein>
    <submittedName>
        <fullName evidence="3">ABC transporter substrate-binding protein</fullName>
    </submittedName>
</protein>
<feature type="signal peptide" evidence="1">
    <location>
        <begin position="1"/>
        <end position="20"/>
    </location>
</feature>
<dbReference type="SUPFAM" id="SSF53807">
    <property type="entry name" value="Helical backbone' metal receptor"/>
    <property type="match status" value="1"/>
</dbReference>
<dbReference type="Pfam" id="PF01497">
    <property type="entry name" value="Peripla_BP_2"/>
    <property type="match status" value="1"/>
</dbReference>
<proteinExistence type="predicted"/>
<dbReference type="Proteomes" id="UP001243717">
    <property type="component" value="Unassembled WGS sequence"/>
</dbReference>
<dbReference type="PANTHER" id="PTHR30535:SF34">
    <property type="entry name" value="MOLYBDATE-BINDING PROTEIN MOLA"/>
    <property type="match status" value="1"/>
</dbReference>
<accession>A0ABU1ALI0</accession>
<feature type="chain" id="PRO_5046314171" evidence="1">
    <location>
        <begin position="21"/>
        <end position="373"/>
    </location>
</feature>
<keyword evidence="1" id="KW-0732">Signal</keyword>
<dbReference type="PROSITE" id="PS50983">
    <property type="entry name" value="FE_B12_PBP"/>
    <property type="match status" value="1"/>
</dbReference>
<evidence type="ECO:0000256" key="1">
    <source>
        <dbReference type="SAM" id="SignalP"/>
    </source>
</evidence>
<dbReference type="EMBL" id="JARXIC010000017">
    <property type="protein sequence ID" value="MDQ8195063.1"/>
    <property type="molecule type" value="Genomic_DNA"/>
</dbReference>
<dbReference type="RefSeq" id="WP_308985522.1">
    <property type="nucleotide sequence ID" value="NZ_JARXIC010000017.1"/>
</dbReference>
<gene>
    <name evidence="3" type="ORF">QEH59_11550</name>
</gene>
<sequence length="373" mass="41716">MQQLLTTALILIWSIVCCHATTLSNTQQLAYAQNFDLVTEPDYTLLTVKNLFHNSNQNHRYVLVPRHAPLPAQLPEDAVVIRTPVKRVVVMETVYIGYLDALEQLDGIVGAATIDYISAPSVRKRIQEGTIQSIQIGQSLNIESLLLLQPDLILTSISGDPTFDVPAKLLRSGLPIVITSSYMERHPLARAEWIKFLAPFFDVTAKADEVFENSVRRYESLREATQGIQQRPTVLTSAPYSGTWHVAGGASYTSRAIQDAGGQYLWSDNTQQGGIPLDTERVFLKAANADYWIDPSGYRSLGELFAADPRFAKFRATQIGHVYNNTRQIGENGGNNVWERGIVHPEEVLADLIKIFHPSLLPDHELIYYENLK</sequence>
<keyword evidence="4" id="KW-1185">Reference proteome</keyword>
<evidence type="ECO:0000313" key="4">
    <source>
        <dbReference type="Proteomes" id="UP001243717"/>
    </source>
</evidence>
<dbReference type="Gene3D" id="3.40.50.1980">
    <property type="entry name" value="Nitrogenase molybdenum iron protein domain"/>
    <property type="match status" value="2"/>
</dbReference>
<dbReference type="InterPro" id="IPR050902">
    <property type="entry name" value="ABC_Transporter_SBP"/>
</dbReference>
<dbReference type="PANTHER" id="PTHR30535">
    <property type="entry name" value="VITAMIN B12-BINDING PROTEIN"/>
    <property type="match status" value="1"/>
</dbReference>